<dbReference type="InParanoid" id="A0A0C3G0M4"/>
<proteinExistence type="predicted"/>
<evidence type="ECO:0000313" key="2">
    <source>
        <dbReference type="Proteomes" id="UP000054166"/>
    </source>
</evidence>
<organism evidence="1 2">
    <name type="scientific">Piloderma croceum (strain F 1598)</name>
    <dbReference type="NCBI Taxonomy" id="765440"/>
    <lineage>
        <taxon>Eukaryota</taxon>
        <taxon>Fungi</taxon>
        <taxon>Dikarya</taxon>
        <taxon>Basidiomycota</taxon>
        <taxon>Agaricomycotina</taxon>
        <taxon>Agaricomycetes</taxon>
        <taxon>Agaricomycetidae</taxon>
        <taxon>Atheliales</taxon>
        <taxon>Atheliaceae</taxon>
        <taxon>Piloderma</taxon>
    </lineage>
</organism>
<dbReference type="HOGENOM" id="CLU_2224186_0_0_1"/>
<dbReference type="Proteomes" id="UP000054166">
    <property type="component" value="Unassembled WGS sequence"/>
</dbReference>
<gene>
    <name evidence="1" type="ORF">PILCRDRAFT_812567</name>
</gene>
<accession>A0A0C3G0M4</accession>
<evidence type="ECO:0000313" key="1">
    <source>
        <dbReference type="EMBL" id="KIM89755.1"/>
    </source>
</evidence>
<protein>
    <submittedName>
        <fullName evidence="1">Uncharacterized protein</fullName>
    </submittedName>
</protein>
<reference evidence="1 2" key="1">
    <citation type="submission" date="2014-04" db="EMBL/GenBank/DDBJ databases">
        <authorList>
            <consortium name="DOE Joint Genome Institute"/>
            <person name="Kuo A."/>
            <person name="Tarkka M."/>
            <person name="Buscot F."/>
            <person name="Kohler A."/>
            <person name="Nagy L.G."/>
            <person name="Floudas D."/>
            <person name="Copeland A."/>
            <person name="Barry K.W."/>
            <person name="Cichocki N."/>
            <person name="Veneault-Fourrey C."/>
            <person name="LaButti K."/>
            <person name="Lindquist E.A."/>
            <person name="Lipzen A."/>
            <person name="Lundell T."/>
            <person name="Morin E."/>
            <person name="Murat C."/>
            <person name="Sun H."/>
            <person name="Tunlid A."/>
            <person name="Henrissat B."/>
            <person name="Grigoriev I.V."/>
            <person name="Hibbett D.S."/>
            <person name="Martin F."/>
            <person name="Nordberg H.P."/>
            <person name="Cantor M.N."/>
            <person name="Hua S.X."/>
        </authorList>
    </citation>
    <scope>NUCLEOTIDE SEQUENCE [LARGE SCALE GENOMIC DNA]</scope>
    <source>
        <strain evidence="1 2">F 1598</strain>
    </source>
</reference>
<sequence>MPSLCRLFHPSSPSVDDDLADLEECFRNSFALVPSALTPSRAPSNSLIAATRALFIDRVPKVPPQSKRSSSERIINTRITTSISSYPLQFLITQTSKVAQMTAINV</sequence>
<dbReference type="AlphaFoldDB" id="A0A0C3G0M4"/>
<dbReference type="EMBL" id="KN832974">
    <property type="protein sequence ID" value="KIM89755.1"/>
    <property type="molecule type" value="Genomic_DNA"/>
</dbReference>
<keyword evidence="2" id="KW-1185">Reference proteome</keyword>
<reference evidence="2" key="2">
    <citation type="submission" date="2015-01" db="EMBL/GenBank/DDBJ databases">
        <title>Evolutionary Origins and Diversification of the Mycorrhizal Mutualists.</title>
        <authorList>
            <consortium name="DOE Joint Genome Institute"/>
            <consortium name="Mycorrhizal Genomics Consortium"/>
            <person name="Kohler A."/>
            <person name="Kuo A."/>
            <person name="Nagy L.G."/>
            <person name="Floudas D."/>
            <person name="Copeland A."/>
            <person name="Barry K.W."/>
            <person name="Cichocki N."/>
            <person name="Veneault-Fourrey C."/>
            <person name="LaButti K."/>
            <person name="Lindquist E.A."/>
            <person name="Lipzen A."/>
            <person name="Lundell T."/>
            <person name="Morin E."/>
            <person name="Murat C."/>
            <person name="Riley R."/>
            <person name="Ohm R."/>
            <person name="Sun H."/>
            <person name="Tunlid A."/>
            <person name="Henrissat B."/>
            <person name="Grigoriev I.V."/>
            <person name="Hibbett D.S."/>
            <person name="Martin F."/>
        </authorList>
    </citation>
    <scope>NUCLEOTIDE SEQUENCE [LARGE SCALE GENOMIC DNA]</scope>
    <source>
        <strain evidence="2">F 1598</strain>
    </source>
</reference>
<name>A0A0C3G0M4_PILCF</name>